<organism evidence="1 2">
    <name type="scientific">Rhodoferax ferrireducens</name>
    <dbReference type="NCBI Taxonomy" id="192843"/>
    <lineage>
        <taxon>Bacteria</taxon>
        <taxon>Pseudomonadati</taxon>
        <taxon>Pseudomonadota</taxon>
        <taxon>Betaproteobacteria</taxon>
        <taxon>Burkholderiales</taxon>
        <taxon>Comamonadaceae</taxon>
        <taxon>Rhodoferax</taxon>
    </lineage>
</organism>
<proteinExistence type="predicted"/>
<reference evidence="1 2" key="1">
    <citation type="submission" date="2023-07" db="EMBL/GenBank/DDBJ databases">
        <title>Sorghum-associated microbial communities from plants grown in Nebraska, USA.</title>
        <authorList>
            <person name="Schachtman D."/>
        </authorList>
    </citation>
    <scope>NUCLEOTIDE SEQUENCE [LARGE SCALE GENOMIC DNA]</scope>
    <source>
        <strain evidence="1 2">BE313</strain>
    </source>
</reference>
<protein>
    <submittedName>
        <fullName evidence="1">Uncharacterized protein</fullName>
    </submittedName>
</protein>
<gene>
    <name evidence="1" type="ORF">J2X19_005144</name>
</gene>
<accession>A0ABU2CGI8</accession>
<dbReference type="EMBL" id="JAVDXT010000009">
    <property type="protein sequence ID" value="MDR7380437.1"/>
    <property type="molecule type" value="Genomic_DNA"/>
</dbReference>
<name>A0ABU2CGI8_9BURK</name>
<comment type="caution">
    <text evidence="1">The sequence shown here is derived from an EMBL/GenBank/DDBJ whole genome shotgun (WGS) entry which is preliminary data.</text>
</comment>
<evidence type="ECO:0000313" key="2">
    <source>
        <dbReference type="Proteomes" id="UP001180487"/>
    </source>
</evidence>
<sequence length="36" mass="4165">MTADEALIIHFDDVFVYETLNYKCQHAKTKGHEKAP</sequence>
<keyword evidence="2" id="KW-1185">Reference proteome</keyword>
<evidence type="ECO:0000313" key="1">
    <source>
        <dbReference type="EMBL" id="MDR7380437.1"/>
    </source>
</evidence>
<dbReference type="Proteomes" id="UP001180487">
    <property type="component" value="Unassembled WGS sequence"/>
</dbReference>